<keyword evidence="1" id="KW-0436">Ligase</keyword>
<dbReference type="Proteomes" id="UP000478052">
    <property type="component" value="Unassembled WGS sequence"/>
</dbReference>
<dbReference type="GO" id="GO:0016874">
    <property type="term" value="F:ligase activity"/>
    <property type="evidence" value="ECO:0007669"/>
    <property type="project" value="UniProtKB-KW"/>
</dbReference>
<proteinExistence type="predicted"/>
<comment type="caution">
    <text evidence="1">The sequence shown here is derived from an EMBL/GenBank/DDBJ whole genome shotgun (WGS) entry which is preliminary data.</text>
</comment>
<name>A0A6G0YGV4_APHCR</name>
<dbReference type="OrthoDB" id="6607069at2759"/>
<organism evidence="1 2">
    <name type="scientific">Aphis craccivora</name>
    <name type="common">Cowpea aphid</name>
    <dbReference type="NCBI Taxonomy" id="307492"/>
    <lineage>
        <taxon>Eukaryota</taxon>
        <taxon>Metazoa</taxon>
        <taxon>Ecdysozoa</taxon>
        <taxon>Arthropoda</taxon>
        <taxon>Hexapoda</taxon>
        <taxon>Insecta</taxon>
        <taxon>Pterygota</taxon>
        <taxon>Neoptera</taxon>
        <taxon>Paraneoptera</taxon>
        <taxon>Hemiptera</taxon>
        <taxon>Sternorrhyncha</taxon>
        <taxon>Aphidomorpha</taxon>
        <taxon>Aphidoidea</taxon>
        <taxon>Aphididae</taxon>
        <taxon>Aphidini</taxon>
        <taxon>Aphis</taxon>
        <taxon>Aphis</taxon>
    </lineage>
</organism>
<reference evidence="1 2" key="1">
    <citation type="submission" date="2019-08" db="EMBL/GenBank/DDBJ databases">
        <title>Whole genome of Aphis craccivora.</title>
        <authorList>
            <person name="Voronova N.V."/>
            <person name="Shulinski R.S."/>
            <person name="Bandarenka Y.V."/>
            <person name="Zhorov D.G."/>
            <person name="Warner D."/>
        </authorList>
    </citation>
    <scope>NUCLEOTIDE SEQUENCE [LARGE SCALE GENOMIC DNA]</scope>
    <source>
        <strain evidence="1">180601</strain>
        <tissue evidence="1">Whole Body</tissue>
    </source>
</reference>
<evidence type="ECO:0000313" key="1">
    <source>
        <dbReference type="EMBL" id="KAF0755715.1"/>
    </source>
</evidence>
<sequence>MAHRVNLVVLDMCKTVMNNILCIISMLESRNVFHTSESLYVHFSQPARNKNLMDIQNNLGIKKKTLTRLNKLKTIMVEMLTKNSHQYAKRNIYFVRGKELANVGEFKYRFIGVRNKGELLKWRCTKNDCTATIYSGQKKKYPGESISIQLLKLIRHELLHNTELTSIVHNDLKTVRKAMYDDEEKHFLKYLGPRRHIFAVTLN</sequence>
<keyword evidence="2" id="KW-1185">Reference proteome</keyword>
<dbReference type="EMBL" id="VUJU01004045">
    <property type="protein sequence ID" value="KAF0755715.1"/>
    <property type="molecule type" value="Genomic_DNA"/>
</dbReference>
<accession>A0A6G0YGV4</accession>
<gene>
    <name evidence="1" type="ORF">FWK35_00005319</name>
</gene>
<dbReference type="AlphaFoldDB" id="A0A6G0YGV4"/>
<protein>
    <submittedName>
        <fullName evidence="1">E3 SUMO-protein ligase KIAA1586-like</fullName>
    </submittedName>
</protein>
<evidence type="ECO:0000313" key="2">
    <source>
        <dbReference type="Proteomes" id="UP000478052"/>
    </source>
</evidence>